<dbReference type="SUPFAM" id="SSF56672">
    <property type="entry name" value="DNA/RNA polymerases"/>
    <property type="match status" value="1"/>
</dbReference>
<organism evidence="2 3">
    <name type="scientific">Phytophthora palmivora</name>
    <dbReference type="NCBI Taxonomy" id="4796"/>
    <lineage>
        <taxon>Eukaryota</taxon>
        <taxon>Sar</taxon>
        <taxon>Stramenopiles</taxon>
        <taxon>Oomycota</taxon>
        <taxon>Peronosporomycetes</taxon>
        <taxon>Peronosporales</taxon>
        <taxon>Peronosporaceae</taxon>
        <taxon>Phytophthora</taxon>
    </lineage>
</organism>
<feature type="domain" description="Reverse transcriptase" evidence="1">
    <location>
        <begin position="1"/>
        <end position="57"/>
    </location>
</feature>
<dbReference type="Proteomes" id="UP000237271">
    <property type="component" value="Unassembled WGS sequence"/>
</dbReference>
<evidence type="ECO:0000259" key="1">
    <source>
        <dbReference type="Pfam" id="PF00078"/>
    </source>
</evidence>
<dbReference type="AlphaFoldDB" id="A0A2P4XBT9"/>
<protein>
    <submittedName>
        <fullName evidence="2">Retrovirus Polyprotein</fullName>
    </submittedName>
</protein>
<name>A0A2P4XBT9_9STRA</name>
<dbReference type="Gene3D" id="3.30.70.270">
    <property type="match status" value="1"/>
</dbReference>
<comment type="caution">
    <text evidence="2">The sequence shown here is derived from an EMBL/GenBank/DDBJ whole genome shotgun (WGS) entry which is preliminary data.</text>
</comment>
<accession>A0A2P4XBT9</accession>
<keyword evidence="3" id="KW-1185">Reference proteome</keyword>
<proteinExistence type="predicted"/>
<reference evidence="2 3" key="1">
    <citation type="journal article" date="2017" name="Genome Biol. Evol.">
        <title>Phytophthora megakarya and P. palmivora, closely related causal agents of cacao black pod rot, underwent increases in genome sizes and gene numbers by different mechanisms.</title>
        <authorList>
            <person name="Ali S.S."/>
            <person name="Shao J."/>
            <person name="Lary D.J."/>
            <person name="Kronmiller B."/>
            <person name="Shen D."/>
            <person name="Strem M.D."/>
            <person name="Amoako-Attah I."/>
            <person name="Akrofi A.Y."/>
            <person name="Begoude B.A."/>
            <person name="Ten Hoopen G.M."/>
            <person name="Coulibaly K."/>
            <person name="Kebe B.I."/>
            <person name="Melnick R.L."/>
            <person name="Guiltinan M.J."/>
            <person name="Tyler B.M."/>
            <person name="Meinhardt L.W."/>
            <person name="Bailey B.A."/>
        </authorList>
    </citation>
    <scope>NUCLEOTIDE SEQUENCE [LARGE SCALE GENOMIC DNA]</scope>
    <source>
        <strain evidence="3">sbr112.9</strain>
    </source>
</reference>
<sequence length="101" mass="11467">MSQGLSNAPATFNSLATQLSRPLRTFAQMYFDDIFVHSRVEDDQTAMEVHLKHRRVMRANVHFDNIHKRVFAAEEIKVPGCFAIRAGERATPGKIKAIAVW</sequence>
<dbReference type="InterPro" id="IPR043502">
    <property type="entry name" value="DNA/RNA_pol_sf"/>
</dbReference>
<evidence type="ECO:0000313" key="3">
    <source>
        <dbReference type="Proteomes" id="UP000237271"/>
    </source>
</evidence>
<evidence type="ECO:0000313" key="2">
    <source>
        <dbReference type="EMBL" id="POM62995.1"/>
    </source>
</evidence>
<gene>
    <name evidence="2" type="ORF">PHPALM_27776</name>
</gene>
<dbReference type="InterPro" id="IPR000477">
    <property type="entry name" value="RT_dom"/>
</dbReference>
<dbReference type="Pfam" id="PF00078">
    <property type="entry name" value="RVT_1"/>
    <property type="match status" value="1"/>
</dbReference>
<dbReference type="InterPro" id="IPR043128">
    <property type="entry name" value="Rev_trsase/Diguanyl_cyclase"/>
</dbReference>
<dbReference type="OrthoDB" id="106477at2759"/>
<dbReference type="EMBL" id="NCKW01015474">
    <property type="protein sequence ID" value="POM62995.1"/>
    <property type="molecule type" value="Genomic_DNA"/>
</dbReference>